<keyword evidence="1" id="KW-0496">Mitochondrion</keyword>
<dbReference type="EMBL" id="KU176938">
    <property type="protein sequence ID" value="AMA06729.1"/>
    <property type="molecule type" value="Genomic_DNA"/>
</dbReference>
<geneLocation type="mitochondrion" evidence="1"/>
<proteinExistence type="predicted"/>
<sequence>MSLPGTSSFIGEFLILVGAFQRNGKVRNFPYHYFRECEDFVTFLHFFLYTSGVALSAGELLFLDQNLPPVDEAPPSREILDLDLNAPLPDPEPEVEIVPGDDQHVPPIQEDNPITFHLQNDEQRESLEQMLHSVKERCIMKLRNELIVNKRSRKWGSTKF</sequence>
<dbReference type="AlphaFoldDB" id="A0A141NBA0"/>
<dbReference type="GeneID" id="27210833"/>
<dbReference type="SMR" id="A0A141NBA0"/>
<reference evidence="1" key="1">
    <citation type="journal article" date="2016" name="PLoS ONE">
        <title>Mitochondrial Genome Analysis of Wild Rice (Oryza minuta) and Its Comparison with Other Related Species.</title>
        <authorList>
            <person name="Asaf S."/>
            <person name="Khan A.L."/>
            <person name="Khan A.R."/>
            <person name="Waqas M."/>
            <person name="Kang S.M."/>
            <person name="Khan M.A."/>
            <person name="Shahzad R."/>
            <person name="Seo C.W."/>
            <person name="Shin J.H."/>
            <person name="Lee I.J."/>
        </authorList>
    </citation>
    <scope>NUCLEOTIDE SEQUENCE</scope>
</reference>
<protein>
    <submittedName>
        <fullName evidence="1">Uncharacterized protein</fullName>
    </submittedName>
</protein>
<name>A0A141NBA0_ORYMI</name>
<dbReference type="RefSeq" id="YP_009242014.1">
    <property type="nucleotide sequence ID" value="NC_029816.1"/>
</dbReference>
<evidence type="ECO:0000313" key="1">
    <source>
        <dbReference type="EMBL" id="AMA06729.1"/>
    </source>
</evidence>
<organism evidence="1">
    <name type="scientific">Oryza minuta</name>
    <dbReference type="NCBI Taxonomy" id="63629"/>
    <lineage>
        <taxon>Eukaryota</taxon>
        <taxon>Viridiplantae</taxon>
        <taxon>Streptophyta</taxon>
        <taxon>Embryophyta</taxon>
        <taxon>Tracheophyta</taxon>
        <taxon>Spermatophyta</taxon>
        <taxon>Magnoliopsida</taxon>
        <taxon>Liliopsida</taxon>
        <taxon>Poales</taxon>
        <taxon>Poaceae</taxon>
        <taxon>BOP clade</taxon>
        <taxon>Oryzoideae</taxon>
        <taxon>Oryzeae</taxon>
        <taxon>Oryzinae</taxon>
        <taxon>Oryza</taxon>
    </lineage>
</organism>
<accession>A0A141NBA0</accession>
<gene>
    <name evidence="1" type="primary">orf160</name>
</gene>